<evidence type="ECO:0000313" key="2">
    <source>
        <dbReference type="Proteomes" id="UP000031518"/>
    </source>
</evidence>
<organism evidence="1 2">
    <name type="scientific">Pyrinomonas methylaliphatogenes</name>
    <dbReference type="NCBI Taxonomy" id="454194"/>
    <lineage>
        <taxon>Bacteria</taxon>
        <taxon>Pseudomonadati</taxon>
        <taxon>Acidobacteriota</taxon>
        <taxon>Blastocatellia</taxon>
        <taxon>Blastocatellales</taxon>
        <taxon>Pyrinomonadaceae</taxon>
        <taxon>Pyrinomonas</taxon>
    </lineage>
</organism>
<dbReference type="Proteomes" id="UP000031518">
    <property type="component" value="Unassembled WGS sequence"/>
</dbReference>
<dbReference type="EMBL" id="CBXV010000004">
    <property type="protein sequence ID" value="CDM65417.1"/>
    <property type="molecule type" value="Genomic_DNA"/>
</dbReference>
<evidence type="ECO:0000313" key="1">
    <source>
        <dbReference type="EMBL" id="CDM65417.1"/>
    </source>
</evidence>
<proteinExistence type="predicted"/>
<sequence>MSSLSLKAIRLPTTSKRLKSFPQTPSLMSPYAKPSLRGLLMLSGSIRWPALKAPRRGVTTQPHLLCNILLGPASIPLISSLIKTPLIKSMDCSSTPLSGSISCALILLQSPSLNALPLCLNSPPLTSQPIHASASSDGTLLFNASPHKQVSSEKLVLLSTHLINLLVSSPSDVKSGINNLSHISPSLSVPLPRSDSAPCKVAFYPQTKTTYR</sequence>
<accession>A0A0B6WXF4</accession>
<dbReference type="AlphaFoldDB" id="A0A0B6WXF4"/>
<reference evidence="1 2" key="2">
    <citation type="submission" date="2015-01" db="EMBL/GenBank/DDBJ databases">
        <title>Complete genome sequence of Pyrinomonas methylaliphatogenes type strain K22T.</title>
        <authorList>
            <person name="Lee K.C.Y."/>
            <person name="Power J.F."/>
            <person name="Dunfield P.F."/>
            <person name="Morgan X.C."/>
            <person name="Huttenhower C."/>
            <person name="Stott M.B."/>
        </authorList>
    </citation>
    <scope>NUCLEOTIDE SEQUENCE [LARGE SCALE GENOMIC DNA]</scope>
    <source>
        <strain evidence="1 2">K22</strain>
    </source>
</reference>
<reference evidence="1 2" key="1">
    <citation type="submission" date="2013-12" db="EMBL/GenBank/DDBJ databases">
        <authorList>
            <person name="Stott M."/>
        </authorList>
    </citation>
    <scope>NUCLEOTIDE SEQUENCE [LARGE SCALE GENOMIC DNA]</scope>
    <source>
        <strain evidence="1 2">K22</strain>
    </source>
</reference>
<gene>
    <name evidence="1" type="ORF">PYK22_01416</name>
</gene>
<protein>
    <submittedName>
        <fullName evidence="1">Uncharacterized protein</fullName>
    </submittedName>
</protein>
<keyword evidence="2" id="KW-1185">Reference proteome</keyword>
<name>A0A0B6WXF4_9BACT</name>